<accession>A0A3N6Q3G4</accession>
<organism evidence="3 5">
    <name type="scientific">Brassica cretica</name>
    <name type="common">Mustard</name>
    <dbReference type="NCBI Taxonomy" id="69181"/>
    <lineage>
        <taxon>Eukaryota</taxon>
        <taxon>Viridiplantae</taxon>
        <taxon>Streptophyta</taxon>
        <taxon>Embryophyta</taxon>
        <taxon>Tracheophyta</taxon>
        <taxon>Spermatophyta</taxon>
        <taxon>Magnoliopsida</taxon>
        <taxon>eudicotyledons</taxon>
        <taxon>Gunneridae</taxon>
        <taxon>Pentapetalae</taxon>
        <taxon>rosids</taxon>
        <taxon>malvids</taxon>
        <taxon>Brassicales</taxon>
        <taxon>Brassicaceae</taxon>
        <taxon>Brassiceae</taxon>
        <taxon>Brassica</taxon>
    </lineage>
</organism>
<dbReference type="EMBL" id="QGKW02000717">
    <property type="protein sequence ID" value="KAF2600082.1"/>
    <property type="molecule type" value="Genomic_DNA"/>
</dbReference>
<protein>
    <submittedName>
        <fullName evidence="3">Uncharacterized protein</fullName>
    </submittedName>
</protein>
<reference evidence="4" key="1">
    <citation type="submission" date="2019-12" db="EMBL/GenBank/DDBJ databases">
        <title>Genome sequencing and annotation of Brassica cretica.</title>
        <authorList>
            <person name="Studholme D.J."/>
            <person name="Sarris P."/>
        </authorList>
    </citation>
    <scope>NUCLEOTIDE SEQUENCE</scope>
    <source>
        <strain evidence="4">PFS-109/04</strain>
        <tissue evidence="4">Leaf</tissue>
    </source>
</reference>
<evidence type="ECO:0000313" key="3">
    <source>
        <dbReference type="EMBL" id="KAF2600082.1"/>
    </source>
</evidence>
<feature type="compositionally biased region" description="Basic and acidic residues" evidence="1">
    <location>
        <begin position="46"/>
        <end position="59"/>
    </location>
</feature>
<comment type="caution">
    <text evidence="3">The sequence shown here is derived from an EMBL/GenBank/DDBJ whole genome shotgun (WGS) entry which is preliminary data.</text>
</comment>
<gene>
    <name evidence="3" type="ORF">F2Q68_00010046</name>
    <name evidence="4" type="ORF">F2Q69_00021991</name>
    <name evidence="2" type="ORF">F2Q70_00017093</name>
</gene>
<reference evidence="3" key="2">
    <citation type="submission" date="2019-12" db="EMBL/GenBank/DDBJ databases">
        <title>Genome sequencing and annotation of Brassica cretica.</title>
        <authorList>
            <person name="Studholme D.J."/>
            <person name="Sarris P.F."/>
        </authorList>
    </citation>
    <scope>NUCLEOTIDE SEQUENCE</scope>
    <source>
        <strain evidence="3">PFS-001/15</strain>
        <strain evidence="2">PFS-102/07</strain>
        <tissue evidence="3">Leaf</tissue>
    </source>
</reference>
<evidence type="ECO:0000313" key="2">
    <source>
        <dbReference type="EMBL" id="KAF2560377.1"/>
    </source>
</evidence>
<proteinExistence type="predicted"/>
<dbReference type="EMBL" id="QGKY02001250">
    <property type="protein sequence ID" value="KAF2560377.1"/>
    <property type="molecule type" value="Genomic_DNA"/>
</dbReference>
<dbReference type="EMBL" id="QGKX02001290">
    <property type="protein sequence ID" value="KAF3541040.1"/>
    <property type="molecule type" value="Genomic_DNA"/>
</dbReference>
<evidence type="ECO:0000313" key="4">
    <source>
        <dbReference type="EMBL" id="KAF3541040.1"/>
    </source>
</evidence>
<feature type="region of interest" description="Disordered" evidence="1">
    <location>
        <begin position="46"/>
        <end position="68"/>
    </location>
</feature>
<evidence type="ECO:0000313" key="5">
    <source>
        <dbReference type="Proteomes" id="UP000712281"/>
    </source>
</evidence>
<sequence length="68" mass="7779">MVLTSTELVQVLVDSSVAKRRKLARWIHVHKEFNRRGFCFQKKEEVGRGIDSSEVRDGSDFGESVETP</sequence>
<dbReference type="AlphaFoldDB" id="A0A3N6Q3G4"/>
<name>A0A3N6Q3G4_BRACR</name>
<dbReference type="Proteomes" id="UP000712600">
    <property type="component" value="Unassembled WGS sequence"/>
</dbReference>
<dbReference type="Proteomes" id="UP000712281">
    <property type="component" value="Unassembled WGS sequence"/>
</dbReference>
<evidence type="ECO:0000256" key="1">
    <source>
        <dbReference type="SAM" id="MobiDB-lite"/>
    </source>
</evidence>